<keyword evidence="2" id="KW-1133">Transmembrane helix</keyword>
<proteinExistence type="predicted"/>
<feature type="compositionally biased region" description="Low complexity" evidence="1">
    <location>
        <begin position="130"/>
        <end position="139"/>
    </location>
</feature>
<keyword evidence="4" id="KW-1185">Reference proteome</keyword>
<comment type="caution">
    <text evidence="3">The sequence shown here is derived from an EMBL/GenBank/DDBJ whole genome shotgun (WGS) entry which is preliminary data.</text>
</comment>
<feature type="compositionally biased region" description="Low complexity" evidence="1">
    <location>
        <begin position="147"/>
        <end position="159"/>
    </location>
</feature>
<organism evidence="3 4">
    <name type="scientific">Lupinus albus</name>
    <name type="common">White lupine</name>
    <name type="synonym">Lupinus termis</name>
    <dbReference type="NCBI Taxonomy" id="3870"/>
    <lineage>
        <taxon>Eukaryota</taxon>
        <taxon>Viridiplantae</taxon>
        <taxon>Streptophyta</taxon>
        <taxon>Embryophyta</taxon>
        <taxon>Tracheophyta</taxon>
        <taxon>Spermatophyta</taxon>
        <taxon>Magnoliopsida</taxon>
        <taxon>eudicotyledons</taxon>
        <taxon>Gunneridae</taxon>
        <taxon>Pentapetalae</taxon>
        <taxon>rosids</taxon>
        <taxon>fabids</taxon>
        <taxon>Fabales</taxon>
        <taxon>Fabaceae</taxon>
        <taxon>Papilionoideae</taxon>
        <taxon>50 kb inversion clade</taxon>
        <taxon>genistoids sensu lato</taxon>
        <taxon>core genistoids</taxon>
        <taxon>Genisteae</taxon>
        <taxon>Lupinus</taxon>
    </lineage>
</organism>
<dbReference type="OrthoDB" id="10611939at2759"/>
<evidence type="ECO:0000256" key="1">
    <source>
        <dbReference type="SAM" id="MobiDB-lite"/>
    </source>
</evidence>
<evidence type="ECO:0000313" key="4">
    <source>
        <dbReference type="Proteomes" id="UP000447434"/>
    </source>
</evidence>
<evidence type="ECO:0000256" key="2">
    <source>
        <dbReference type="SAM" id="Phobius"/>
    </source>
</evidence>
<reference evidence="4" key="1">
    <citation type="journal article" date="2020" name="Nat. Commun.">
        <title>Genome sequence of the cluster root forming white lupin.</title>
        <authorList>
            <person name="Hufnagel B."/>
            <person name="Marques A."/>
            <person name="Soriano A."/>
            <person name="Marques L."/>
            <person name="Divol F."/>
            <person name="Doumas P."/>
            <person name="Sallet E."/>
            <person name="Mancinotti D."/>
            <person name="Carrere S."/>
            <person name="Marande W."/>
            <person name="Arribat S."/>
            <person name="Keller J."/>
            <person name="Huneau C."/>
            <person name="Blein T."/>
            <person name="Aime D."/>
            <person name="Laguerre M."/>
            <person name="Taylor J."/>
            <person name="Schubert V."/>
            <person name="Nelson M."/>
            <person name="Geu-Flores F."/>
            <person name="Crespi M."/>
            <person name="Gallardo-Guerrero K."/>
            <person name="Delaux P.-M."/>
            <person name="Salse J."/>
            <person name="Berges H."/>
            <person name="Guyot R."/>
            <person name="Gouzy J."/>
            <person name="Peret B."/>
        </authorList>
    </citation>
    <scope>NUCLEOTIDE SEQUENCE [LARGE SCALE GENOMIC DNA]</scope>
    <source>
        <strain evidence="4">cv. Amiga</strain>
    </source>
</reference>
<protein>
    <submittedName>
        <fullName evidence="3">Uncharacterized protein</fullName>
    </submittedName>
</protein>
<keyword evidence="2" id="KW-0812">Transmembrane</keyword>
<name>A0A6A4NT20_LUPAL</name>
<evidence type="ECO:0000313" key="3">
    <source>
        <dbReference type="EMBL" id="KAE9589717.1"/>
    </source>
</evidence>
<dbReference type="Proteomes" id="UP000447434">
    <property type="component" value="Chromosome 21"/>
</dbReference>
<dbReference type="EMBL" id="WOCE01000021">
    <property type="protein sequence ID" value="KAE9589717.1"/>
    <property type="molecule type" value="Genomic_DNA"/>
</dbReference>
<gene>
    <name evidence="3" type="ORF">Lalb_Chr21g0311911</name>
</gene>
<feature type="compositionally biased region" description="Polar residues" evidence="1">
    <location>
        <begin position="175"/>
        <end position="196"/>
    </location>
</feature>
<sequence>MITFLDVFNDFENLDASGFSVELGYYIMKYMSWGAPKGSPRMSSSHRRPLSRILVSVGGLAVFLIYASFVLLSSSIGATVQDLFYVVGSSGKIHGPVVSSINKDATDANVNKSFDLVIDKPSSDPQTRAVSSGVSSDSSIEQTETKSSSQVELGGSSSVNSPITKEGSGIETSDAAASNAQESVTSFGNGVDSANSRLPAKSDPQIDLPLAAANSSRAEPTTSNEASTSFSDSTSTANIESLEKTSNTSSAGAANSDYSYIFALQNLVISL</sequence>
<accession>A0A6A4NT20</accession>
<keyword evidence="2" id="KW-0472">Membrane</keyword>
<feature type="compositionally biased region" description="Low complexity" evidence="1">
    <location>
        <begin position="222"/>
        <end position="236"/>
    </location>
</feature>
<feature type="region of interest" description="Disordered" evidence="1">
    <location>
        <begin position="117"/>
        <end position="252"/>
    </location>
</feature>
<feature type="transmembrane region" description="Helical" evidence="2">
    <location>
        <begin position="50"/>
        <end position="72"/>
    </location>
</feature>
<dbReference type="AlphaFoldDB" id="A0A6A4NT20"/>